<feature type="transmembrane region" description="Helical" evidence="8">
    <location>
        <begin position="236"/>
        <end position="259"/>
    </location>
</feature>
<evidence type="ECO:0000256" key="5">
    <source>
        <dbReference type="ARBA" id="ARBA00023136"/>
    </source>
</evidence>
<gene>
    <name evidence="10" type="ORF">XAT740_LOCUS24385</name>
</gene>
<feature type="domain" description="G-protein coupled receptors family 1 profile" evidence="9">
    <location>
        <begin position="36"/>
        <end position="299"/>
    </location>
</feature>
<keyword evidence="7" id="KW-0807">Transducer</keyword>
<organism evidence="10 11">
    <name type="scientific">Adineta ricciae</name>
    <name type="common">Rotifer</name>
    <dbReference type="NCBI Taxonomy" id="249248"/>
    <lineage>
        <taxon>Eukaryota</taxon>
        <taxon>Metazoa</taxon>
        <taxon>Spiralia</taxon>
        <taxon>Gnathifera</taxon>
        <taxon>Rotifera</taxon>
        <taxon>Eurotatoria</taxon>
        <taxon>Bdelloidea</taxon>
        <taxon>Adinetida</taxon>
        <taxon>Adinetidae</taxon>
        <taxon>Adineta</taxon>
    </lineage>
</organism>
<dbReference type="InterPro" id="IPR000276">
    <property type="entry name" value="GPCR_Rhodpsn"/>
</dbReference>
<evidence type="ECO:0000256" key="6">
    <source>
        <dbReference type="ARBA" id="ARBA00023170"/>
    </source>
</evidence>
<accession>A0A814XD36</accession>
<evidence type="ECO:0000256" key="4">
    <source>
        <dbReference type="ARBA" id="ARBA00023040"/>
    </source>
</evidence>
<feature type="transmembrane region" description="Helical" evidence="8">
    <location>
        <begin position="25"/>
        <end position="44"/>
    </location>
</feature>
<evidence type="ECO:0000256" key="1">
    <source>
        <dbReference type="ARBA" id="ARBA00004141"/>
    </source>
</evidence>
<evidence type="ECO:0000313" key="10">
    <source>
        <dbReference type="EMBL" id="CAF1214723.1"/>
    </source>
</evidence>
<feature type="transmembrane region" description="Helical" evidence="8">
    <location>
        <begin position="139"/>
        <end position="159"/>
    </location>
</feature>
<dbReference type="AlphaFoldDB" id="A0A814XD36"/>
<dbReference type="GO" id="GO:0004930">
    <property type="term" value="F:G protein-coupled receptor activity"/>
    <property type="evidence" value="ECO:0007669"/>
    <property type="project" value="UniProtKB-KW"/>
</dbReference>
<feature type="transmembrane region" description="Helical" evidence="8">
    <location>
        <begin position="179"/>
        <end position="201"/>
    </location>
</feature>
<dbReference type="Gene3D" id="1.20.1070.10">
    <property type="entry name" value="Rhodopsin 7-helix transmembrane proteins"/>
    <property type="match status" value="1"/>
</dbReference>
<name>A0A814XD36_ADIRI</name>
<comment type="caution">
    <text evidence="10">The sequence shown here is derived from an EMBL/GenBank/DDBJ whole genome shotgun (WGS) entry which is preliminary data.</text>
</comment>
<dbReference type="GO" id="GO:0005886">
    <property type="term" value="C:plasma membrane"/>
    <property type="evidence" value="ECO:0007669"/>
    <property type="project" value="TreeGrafter"/>
</dbReference>
<dbReference type="Proteomes" id="UP000663828">
    <property type="component" value="Unassembled WGS sequence"/>
</dbReference>
<protein>
    <recommendedName>
        <fullName evidence="9">G-protein coupled receptors family 1 profile domain-containing protein</fullName>
    </recommendedName>
</protein>
<keyword evidence="2 8" id="KW-0812">Transmembrane</keyword>
<feature type="transmembrane region" description="Helical" evidence="8">
    <location>
        <begin position="56"/>
        <end position="78"/>
    </location>
</feature>
<dbReference type="Pfam" id="PF00001">
    <property type="entry name" value="7tm_1"/>
    <property type="match status" value="1"/>
</dbReference>
<proteinExistence type="predicted"/>
<evidence type="ECO:0000256" key="3">
    <source>
        <dbReference type="ARBA" id="ARBA00022989"/>
    </source>
</evidence>
<keyword evidence="3 8" id="KW-1133">Transmembrane helix</keyword>
<evidence type="ECO:0000256" key="8">
    <source>
        <dbReference type="SAM" id="Phobius"/>
    </source>
</evidence>
<dbReference type="PANTHER" id="PTHR24243">
    <property type="entry name" value="G-PROTEIN COUPLED RECEPTOR"/>
    <property type="match status" value="1"/>
</dbReference>
<sequence length="346" mass="39821">MSNLTATISFLNALSLVQTNISIYGYSVILVVGNIGSILNVLVLTRRQYLQNSCSCYILASTVTNLIILDVVVLFRLLTGFDIDPTRTSGFFCKFRTYIVQMTTALSRIYIVLACIDRWAMTSTVVRRRSFTNRKVPKILIPIVAIVCGLSFIHIPFYYDIIRSRCTTTSNSYSKFYNIFNTILSGVTIPIPMIIFSILTVRNVKRLQHRVDNNTLLTERIIPNNIVNKRHHDYQLFYMIFIQQCVYIITTLPFVSYLLYITITMYSEKSAVQTSIDNLYMTVVFTFVHVNFAATFYIYVLISHTFRKDLKRSLLRGRLITWISGNQQNRITVASVPLEINLPPRT</sequence>
<dbReference type="SUPFAM" id="SSF81321">
    <property type="entry name" value="Family A G protein-coupled receptor-like"/>
    <property type="match status" value="1"/>
</dbReference>
<dbReference type="InterPro" id="IPR017452">
    <property type="entry name" value="GPCR_Rhodpsn_7TM"/>
</dbReference>
<keyword evidence="4" id="KW-0297">G-protein coupled receptor</keyword>
<keyword evidence="6" id="KW-0675">Receptor</keyword>
<feature type="transmembrane region" description="Helical" evidence="8">
    <location>
        <begin position="279"/>
        <end position="302"/>
    </location>
</feature>
<feature type="transmembrane region" description="Helical" evidence="8">
    <location>
        <begin position="98"/>
        <end position="119"/>
    </location>
</feature>
<dbReference type="PROSITE" id="PS50262">
    <property type="entry name" value="G_PROTEIN_RECEP_F1_2"/>
    <property type="match status" value="1"/>
</dbReference>
<dbReference type="EMBL" id="CAJNOR010001883">
    <property type="protein sequence ID" value="CAF1214723.1"/>
    <property type="molecule type" value="Genomic_DNA"/>
</dbReference>
<evidence type="ECO:0000256" key="2">
    <source>
        <dbReference type="ARBA" id="ARBA00022692"/>
    </source>
</evidence>
<evidence type="ECO:0000256" key="7">
    <source>
        <dbReference type="ARBA" id="ARBA00023224"/>
    </source>
</evidence>
<evidence type="ECO:0000259" key="9">
    <source>
        <dbReference type="PROSITE" id="PS50262"/>
    </source>
</evidence>
<keyword evidence="11" id="KW-1185">Reference proteome</keyword>
<dbReference type="PANTHER" id="PTHR24243:SF230">
    <property type="entry name" value="G-PROTEIN COUPLED RECEPTORS FAMILY 1 PROFILE DOMAIN-CONTAINING PROTEIN"/>
    <property type="match status" value="1"/>
</dbReference>
<keyword evidence="5 8" id="KW-0472">Membrane</keyword>
<comment type="subcellular location">
    <subcellularLocation>
        <location evidence="1">Membrane</location>
        <topology evidence="1">Multi-pass membrane protein</topology>
    </subcellularLocation>
</comment>
<evidence type="ECO:0000313" key="11">
    <source>
        <dbReference type="Proteomes" id="UP000663828"/>
    </source>
</evidence>
<reference evidence="10" key="1">
    <citation type="submission" date="2021-02" db="EMBL/GenBank/DDBJ databases">
        <authorList>
            <person name="Nowell W R."/>
        </authorList>
    </citation>
    <scope>NUCLEOTIDE SEQUENCE</scope>
</reference>